<evidence type="ECO:0000313" key="13">
    <source>
        <dbReference type="EMBL" id="TFH69343.1"/>
    </source>
</evidence>
<evidence type="ECO:0000256" key="4">
    <source>
        <dbReference type="ARBA" id="ARBA00022741"/>
    </source>
</evidence>
<dbReference type="InterPro" id="IPR020568">
    <property type="entry name" value="Ribosomal_Su5_D2-typ_SF"/>
</dbReference>
<comment type="subunit">
    <text evidence="10">Homodimer.</text>
</comment>
<feature type="region of interest" description="C" evidence="10">
    <location>
        <begin position="553"/>
        <end position="624"/>
    </location>
</feature>
<keyword evidence="6 10" id="KW-0346">Stress response</keyword>
<name>A0A4Y8UPX3_9GAMM</name>
<dbReference type="InterPro" id="IPR037196">
    <property type="entry name" value="HSP90_C"/>
</dbReference>
<dbReference type="GO" id="GO:0140662">
    <property type="term" value="F:ATP-dependent protein folding chaperone"/>
    <property type="evidence" value="ECO:0007669"/>
    <property type="project" value="InterPro"/>
</dbReference>
<proteinExistence type="inferred from homology"/>
<evidence type="ECO:0000256" key="1">
    <source>
        <dbReference type="ARBA" id="ARBA00004496"/>
    </source>
</evidence>
<dbReference type="SMART" id="SM00387">
    <property type="entry name" value="HATPase_c"/>
    <property type="match status" value="1"/>
</dbReference>
<dbReference type="Gene3D" id="3.30.565.10">
    <property type="entry name" value="Histidine kinase-like ATPase, C-terminal domain"/>
    <property type="match status" value="1"/>
</dbReference>
<organism evidence="13 14">
    <name type="scientific">Gammaproteobacteria bacterium LSUCC0057</name>
    <dbReference type="NCBI Taxonomy" id="2559237"/>
    <lineage>
        <taxon>Bacteria</taxon>
        <taxon>Pseudomonadati</taxon>
        <taxon>Pseudomonadota</taxon>
        <taxon>Gammaproteobacteria</taxon>
        <taxon>Cellvibrionales</taxon>
        <taxon>Porticoccaceae</taxon>
        <taxon>SAR92 clade</taxon>
    </lineage>
</organism>
<dbReference type="AlphaFoldDB" id="A0A4Y8UPX3"/>
<feature type="binding site" evidence="11">
    <location>
        <position position="79"/>
    </location>
    <ligand>
        <name>ATP</name>
        <dbReference type="ChEBI" id="CHEBI:30616"/>
    </ligand>
</feature>
<keyword evidence="7 10" id="KW-0143">Chaperone</keyword>
<dbReference type="PRINTS" id="PR00775">
    <property type="entry name" value="HEATSHOCK90"/>
</dbReference>
<dbReference type="CDD" id="cd16927">
    <property type="entry name" value="HATPase_Hsp90-like"/>
    <property type="match status" value="1"/>
</dbReference>
<feature type="binding site" evidence="11">
    <location>
        <position position="28"/>
    </location>
    <ligand>
        <name>ATP</name>
        <dbReference type="ChEBI" id="CHEBI:30616"/>
    </ligand>
</feature>
<evidence type="ECO:0000259" key="12">
    <source>
        <dbReference type="SMART" id="SM00387"/>
    </source>
</evidence>
<feature type="binding site" evidence="11">
    <location>
        <begin position="116"/>
        <end position="121"/>
    </location>
    <ligand>
        <name>ATP</name>
        <dbReference type="ChEBI" id="CHEBI:30616"/>
    </ligand>
</feature>
<keyword evidence="5 10" id="KW-0067">ATP-binding</keyword>
<evidence type="ECO:0000256" key="7">
    <source>
        <dbReference type="ARBA" id="ARBA00023186"/>
    </source>
</evidence>
<comment type="similarity">
    <text evidence="2 10">Belongs to the heat shock protein 90 family.</text>
</comment>
<dbReference type="GO" id="GO:0051082">
    <property type="term" value="F:unfolded protein binding"/>
    <property type="evidence" value="ECO:0007669"/>
    <property type="project" value="UniProtKB-UniRule"/>
</dbReference>
<comment type="subcellular location">
    <subcellularLocation>
        <location evidence="1 10">Cytoplasm</location>
    </subcellularLocation>
</comment>
<dbReference type="Gene3D" id="1.20.120.790">
    <property type="entry name" value="Heat shock protein 90, C-terminal domain"/>
    <property type="match status" value="1"/>
</dbReference>
<dbReference type="PANTHER" id="PTHR11528">
    <property type="entry name" value="HEAT SHOCK PROTEIN 90 FAMILY MEMBER"/>
    <property type="match status" value="1"/>
</dbReference>
<feature type="binding site" evidence="11">
    <location>
        <position position="32"/>
    </location>
    <ligand>
        <name>ATP</name>
        <dbReference type="ChEBI" id="CHEBI:30616"/>
    </ligand>
</feature>
<keyword evidence="3 10" id="KW-0963">Cytoplasm</keyword>
<dbReference type="PROSITE" id="PS00298">
    <property type="entry name" value="HSP90"/>
    <property type="match status" value="1"/>
</dbReference>
<comment type="caution">
    <text evidence="10">Lacks conserved residue(s) required for the propagation of feature annotation.</text>
</comment>
<feature type="binding site" evidence="11">
    <location>
        <position position="74"/>
    </location>
    <ligand>
        <name>ATP</name>
        <dbReference type="ChEBI" id="CHEBI:30616"/>
    </ligand>
</feature>
<dbReference type="InterPro" id="IPR019805">
    <property type="entry name" value="Heat_shock_protein_90_CS"/>
</dbReference>
<sequence length="624" mass="69577">MGFQTEAKQLLHLMIHSLYSNKEIFLRELISNASDAADKLRFAALADGELFEGDSHLRIRIGFDGDAKTVTIEDNGIGMSRDDAIANLGTIARSGTAEFLSNLSGDQKSDSQLIGQFGVGFYSAFIVADKVVVESRRAGLPADQAVRWSCSGEADFEVETIERAQRGTTITLHLKQDEAEFANDWRLRSIVKKYSDHIAIPVEMLNTPAPAAEGEEQAAPQWQAVNDAQALWTRSKSDLTDEDYQSFYRMVSHDFAEPLAWSHNKVEGKQEYTSLLYIPGMAPMDLYQREGVRGIKLYIKRTFIMDDAEQFLPLYLRFVKGVLDSADLPLNVSREILQKTPAVDSIRAALTKRVLDMLNKLSKDEEAYAKFWSQFGPVLKEGVAEDSGNQEKVAKLMRFASSANDDDQQSATLAGYVERMADKQSKIYYLTGDSLTVLRNSPYLEVFRKHGIEVLLMADRVDEWMMGYLREFDGKQFQDIARGELDLAELGIDEPADQAEPEQDKPAAEGVAARIKTLLGDRVDEVRTTRRLTDSPACLVIGENDIGDQMRQIFAAAGQAMPETKPILEINQAHPLVSRLDSESDEELAATLAGLLYDQAALAAGKTLDNPAHFVREINRFMFS</sequence>
<dbReference type="SUPFAM" id="SSF55874">
    <property type="entry name" value="ATPase domain of HSP90 chaperone/DNA topoisomerase II/histidine kinase"/>
    <property type="match status" value="1"/>
</dbReference>
<dbReference type="PIRSF" id="PIRSF002583">
    <property type="entry name" value="Hsp90"/>
    <property type="match status" value="1"/>
</dbReference>
<dbReference type="GO" id="GO:0005524">
    <property type="term" value="F:ATP binding"/>
    <property type="evidence" value="ECO:0007669"/>
    <property type="project" value="UniProtKB-UniRule"/>
</dbReference>
<feature type="binding site" evidence="11">
    <location>
        <position position="87"/>
    </location>
    <ligand>
        <name>ATP</name>
        <dbReference type="ChEBI" id="CHEBI:30616"/>
    </ligand>
</feature>
<dbReference type="Pfam" id="PF00183">
    <property type="entry name" value="HSP90"/>
    <property type="match status" value="1"/>
</dbReference>
<dbReference type="HAMAP" id="MF_00505">
    <property type="entry name" value="HSP90"/>
    <property type="match status" value="1"/>
</dbReference>
<dbReference type="FunFam" id="3.30.230.80:FF:000002">
    <property type="entry name" value="Molecular chaperone HtpG"/>
    <property type="match status" value="1"/>
</dbReference>
<dbReference type="SUPFAM" id="SSF110942">
    <property type="entry name" value="HSP90 C-terminal domain"/>
    <property type="match status" value="1"/>
</dbReference>
<gene>
    <name evidence="10 13" type="primary">htpG</name>
    <name evidence="13" type="ORF">E3W66_02920</name>
</gene>
<dbReference type="SUPFAM" id="SSF54211">
    <property type="entry name" value="Ribosomal protein S5 domain 2-like"/>
    <property type="match status" value="1"/>
</dbReference>
<evidence type="ECO:0000256" key="10">
    <source>
        <dbReference type="HAMAP-Rule" id="MF_00505"/>
    </source>
</evidence>
<feature type="binding site" evidence="11">
    <location>
        <position position="168"/>
    </location>
    <ligand>
        <name>ATP</name>
        <dbReference type="ChEBI" id="CHEBI:30616"/>
    </ligand>
</feature>
<dbReference type="InterPro" id="IPR001404">
    <property type="entry name" value="Hsp90_fam"/>
</dbReference>
<evidence type="ECO:0000256" key="3">
    <source>
        <dbReference type="ARBA" id="ARBA00022490"/>
    </source>
</evidence>
<keyword evidence="14" id="KW-1185">Reference proteome</keyword>
<comment type="caution">
    <text evidence="13">The sequence shown here is derived from an EMBL/GenBank/DDBJ whole genome shotgun (WGS) entry which is preliminary data.</text>
</comment>
<feature type="binding site" evidence="11">
    <location>
        <begin position="94"/>
        <end position="95"/>
    </location>
    <ligand>
        <name>ATP</name>
        <dbReference type="ChEBI" id="CHEBI:30616"/>
    </ligand>
</feature>
<feature type="domain" description="Histidine kinase/HSP90-like ATPase" evidence="12">
    <location>
        <begin position="21"/>
        <end position="178"/>
    </location>
</feature>
<dbReference type="GO" id="GO:0016887">
    <property type="term" value="F:ATP hydrolysis activity"/>
    <property type="evidence" value="ECO:0007669"/>
    <property type="project" value="InterPro"/>
</dbReference>
<dbReference type="OrthoDB" id="9802640at2"/>
<dbReference type="InterPro" id="IPR020575">
    <property type="entry name" value="Hsp90_N"/>
</dbReference>
<evidence type="ECO:0000256" key="6">
    <source>
        <dbReference type="ARBA" id="ARBA00023016"/>
    </source>
</evidence>
<dbReference type="NCBIfam" id="NF003555">
    <property type="entry name" value="PRK05218.1"/>
    <property type="match status" value="1"/>
</dbReference>
<feature type="region of interest" description="A; substrate-binding" evidence="10">
    <location>
        <begin position="1"/>
        <end position="334"/>
    </location>
</feature>
<dbReference type="FunFam" id="3.30.565.10:FF:000009">
    <property type="entry name" value="Molecular chaperone HtpG"/>
    <property type="match status" value="1"/>
</dbReference>
<feature type="binding site" evidence="11">
    <location>
        <position position="334"/>
    </location>
    <ligand>
        <name>ATP</name>
        <dbReference type="ChEBI" id="CHEBI:30616"/>
    </ligand>
</feature>
<comment type="function">
    <text evidence="8 10">Molecular chaperone. Has ATPase activity.</text>
</comment>
<keyword evidence="4 10" id="KW-0547">Nucleotide-binding</keyword>
<dbReference type="Gene3D" id="3.40.50.11260">
    <property type="match status" value="1"/>
</dbReference>
<evidence type="ECO:0000256" key="8">
    <source>
        <dbReference type="ARBA" id="ARBA00058590"/>
    </source>
</evidence>
<reference evidence="13 14" key="1">
    <citation type="submission" date="2019-03" db="EMBL/GenBank/DDBJ databases">
        <title>Draft genome of Gammaproteobacteria bacterium LSUCC0057, a member of the SAR92 clade.</title>
        <authorList>
            <person name="Lanclos V.C."/>
            <person name="Doiron C."/>
            <person name="Henson M.W."/>
            <person name="Thrash J.C."/>
        </authorList>
    </citation>
    <scope>NUCLEOTIDE SEQUENCE [LARGE SCALE GENOMIC DNA]</scope>
    <source>
        <strain evidence="13 14">LSUCC0057</strain>
    </source>
</reference>
<evidence type="ECO:0000313" key="14">
    <source>
        <dbReference type="Proteomes" id="UP000298133"/>
    </source>
</evidence>
<evidence type="ECO:0000256" key="5">
    <source>
        <dbReference type="ARBA" id="ARBA00022840"/>
    </source>
</evidence>
<accession>A0A4Y8UPX3</accession>
<evidence type="ECO:0000256" key="11">
    <source>
        <dbReference type="PIRSR" id="PIRSR002583-1"/>
    </source>
</evidence>
<dbReference type="Proteomes" id="UP000298133">
    <property type="component" value="Unassembled WGS sequence"/>
</dbReference>
<dbReference type="GO" id="GO:0005737">
    <property type="term" value="C:cytoplasm"/>
    <property type="evidence" value="ECO:0007669"/>
    <property type="project" value="UniProtKB-SubCell"/>
</dbReference>
<evidence type="ECO:0000256" key="9">
    <source>
        <dbReference type="ARBA" id="ARBA00070675"/>
    </source>
</evidence>
<dbReference type="EMBL" id="SPIA01000001">
    <property type="protein sequence ID" value="TFH69343.1"/>
    <property type="molecule type" value="Genomic_DNA"/>
</dbReference>
<dbReference type="InterPro" id="IPR003594">
    <property type="entry name" value="HATPase_dom"/>
</dbReference>
<evidence type="ECO:0000256" key="2">
    <source>
        <dbReference type="ARBA" id="ARBA00008239"/>
    </source>
</evidence>
<dbReference type="Gene3D" id="3.30.230.80">
    <property type="match status" value="1"/>
</dbReference>
<dbReference type="Pfam" id="PF13589">
    <property type="entry name" value="HATPase_c_3"/>
    <property type="match status" value="1"/>
</dbReference>
<dbReference type="InterPro" id="IPR036890">
    <property type="entry name" value="HATPase_C_sf"/>
</dbReference>
<protein>
    <recommendedName>
        <fullName evidence="9 10">Chaperone protein HtpG</fullName>
    </recommendedName>
    <alternativeName>
        <fullName evidence="10">Heat shock protein HtpG</fullName>
    </alternativeName>
    <alternativeName>
        <fullName evidence="10">High temperature protein G</fullName>
    </alternativeName>
</protein>